<feature type="region of interest" description="Disordered" evidence="1">
    <location>
        <begin position="1"/>
        <end position="42"/>
    </location>
</feature>
<sequence>MPESTMMKKSYLRTKMNSQAQGSKCNNDDMPSSKRINVSNANRAMEIPVDEIGKERFYDEDKRNALQIEGQKEKKKINKGEDRTTCQKGKDEKIGEICKDSDSNDQRS</sequence>
<accession>A0A9N9HKA0</accession>
<feature type="compositionally biased region" description="Polar residues" evidence="1">
    <location>
        <begin position="15"/>
        <end position="25"/>
    </location>
</feature>
<evidence type="ECO:0000313" key="3">
    <source>
        <dbReference type="Proteomes" id="UP000789342"/>
    </source>
</evidence>
<feature type="compositionally biased region" description="Basic and acidic residues" evidence="1">
    <location>
        <begin position="78"/>
        <end position="108"/>
    </location>
</feature>
<evidence type="ECO:0000313" key="2">
    <source>
        <dbReference type="EMBL" id="CAG8683133.1"/>
    </source>
</evidence>
<keyword evidence="3" id="KW-1185">Reference proteome</keyword>
<dbReference type="AlphaFoldDB" id="A0A9N9HKA0"/>
<dbReference type="Proteomes" id="UP000789342">
    <property type="component" value="Unassembled WGS sequence"/>
</dbReference>
<dbReference type="EMBL" id="CAJVPV010014195">
    <property type="protein sequence ID" value="CAG8683133.1"/>
    <property type="molecule type" value="Genomic_DNA"/>
</dbReference>
<name>A0A9N9HKA0_9GLOM</name>
<evidence type="ECO:0000256" key="1">
    <source>
        <dbReference type="SAM" id="MobiDB-lite"/>
    </source>
</evidence>
<gene>
    <name evidence="2" type="ORF">AMORRO_LOCUS11341</name>
</gene>
<organism evidence="2 3">
    <name type="scientific">Acaulospora morrowiae</name>
    <dbReference type="NCBI Taxonomy" id="94023"/>
    <lineage>
        <taxon>Eukaryota</taxon>
        <taxon>Fungi</taxon>
        <taxon>Fungi incertae sedis</taxon>
        <taxon>Mucoromycota</taxon>
        <taxon>Glomeromycotina</taxon>
        <taxon>Glomeromycetes</taxon>
        <taxon>Diversisporales</taxon>
        <taxon>Acaulosporaceae</taxon>
        <taxon>Acaulospora</taxon>
    </lineage>
</organism>
<protein>
    <submittedName>
        <fullName evidence="2">2754_t:CDS:1</fullName>
    </submittedName>
</protein>
<reference evidence="2" key="1">
    <citation type="submission" date="2021-06" db="EMBL/GenBank/DDBJ databases">
        <authorList>
            <person name="Kallberg Y."/>
            <person name="Tangrot J."/>
            <person name="Rosling A."/>
        </authorList>
    </citation>
    <scope>NUCLEOTIDE SEQUENCE</scope>
    <source>
        <strain evidence="2">CL551</strain>
    </source>
</reference>
<feature type="region of interest" description="Disordered" evidence="1">
    <location>
        <begin position="69"/>
        <end position="108"/>
    </location>
</feature>
<comment type="caution">
    <text evidence="2">The sequence shown here is derived from an EMBL/GenBank/DDBJ whole genome shotgun (WGS) entry which is preliminary data.</text>
</comment>
<proteinExistence type="predicted"/>